<accession>A0A154P115</accession>
<organism evidence="1 2">
    <name type="scientific">Dufourea novaeangliae</name>
    <name type="common">Sweat bee</name>
    <dbReference type="NCBI Taxonomy" id="178035"/>
    <lineage>
        <taxon>Eukaryota</taxon>
        <taxon>Metazoa</taxon>
        <taxon>Ecdysozoa</taxon>
        <taxon>Arthropoda</taxon>
        <taxon>Hexapoda</taxon>
        <taxon>Insecta</taxon>
        <taxon>Pterygota</taxon>
        <taxon>Neoptera</taxon>
        <taxon>Endopterygota</taxon>
        <taxon>Hymenoptera</taxon>
        <taxon>Apocrita</taxon>
        <taxon>Aculeata</taxon>
        <taxon>Apoidea</taxon>
        <taxon>Anthophila</taxon>
        <taxon>Halictidae</taxon>
        <taxon>Rophitinae</taxon>
        <taxon>Dufourea</taxon>
    </lineage>
</organism>
<dbReference type="Proteomes" id="UP000076502">
    <property type="component" value="Unassembled WGS sequence"/>
</dbReference>
<name>A0A154P115_DUFNO</name>
<gene>
    <name evidence="1" type="ORF">WN55_06737</name>
</gene>
<proteinExistence type="predicted"/>
<dbReference type="AlphaFoldDB" id="A0A154P115"/>
<sequence length="73" mass="8433">MVGHRTWGMSRVERLYGVGYGVSGNDISYERVKEEQTRFHLSFLFAWLRSTPYVHGRGVFLSLSEKGLKAMYS</sequence>
<protein>
    <submittedName>
        <fullName evidence="1">Uncharacterized protein</fullName>
    </submittedName>
</protein>
<keyword evidence="2" id="KW-1185">Reference proteome</keyword>
<evidence type="ECO:0000313" key="1">
    <source>
        <dbReference type="EMBL" id="KZC05523.1"/>
    </source>
</evidence>
<evidence type="ECO:0000313" key="2">
    <source>
        <dbReference type="Proteomes" id="UP000076502"/>
    </source>
</evidence>
<reference evidence="1 2" key="1">
    <citation type="submission" date="2015-07" db="EMBL/GenBank/DDBJ databases">
        <title>The genome of Dufourea novaeangliae.</title>
        <authorList>
            <person name="Pan H."/>
            <person name="Kapheim K."/>
        </authorList>
    </citation>
    <scope>NUCLEOTIDE SEQUENCE [LARGE SCALE GENOMIC DNA]</scope>
    <source>
        <strain evidence="1">0120121106</strain>
        <tissue evidence="1">Whole body</tissue>
    </source>
</reference>
<dbReference type="EMBL" id="KQ434795">
    <property type="protein sequence ID" value="KZC05523.1"/>
    <property type="molecule type" value="Genomic_DNA"/>
</dbReference>